<name>A0A6I1ELM4_9BURK</name>
<gene>
    <name evidence="1" type="ORF">GBM95_10625</name>
</gene>
<dbReference type="AlphaFoldDB" id="A0A6I1ELM4"/>
<dbReference type="SUPFAM" id="SSF53850">
    <property type="entry name" value="Periplasmic binding protein-like II"/>
    <property type="match status" value="1"/>
</dbReference>
<dbReference type="OrthoDB" id="8928056at2"/>
<sequence length="98" mass="11465">MIRFNNILSVKAVIIKGGGIALDIPLHHCYEELMNGTLVPVFKTWHPPVLQNYVAVTRAASRLKRMQLFIEWYLKQRQAFDEEQRIAIHKRFGITFNL</sequence>
<evidence type="ECO:0000313" key="1">
    <source>
        <dbReference type="EMBL" id="KAB7653938.1"/>
    </source>
</evidence>
<reference evidence="1 2" key="1">
    <citation type="submission" date="2019-10" db="EMBL/GenBank/DDBJ databases">
        <title>Genome diversity of Sutterella seckii.</title>
        <authorList>
            <person name="Chaplin A.V."/>
            <person name="Sokolova S.R."/>
            <person name="Mosin K.A."/>
            <person name="Ivanova E.L."/>
            <person name="Kochetkova T.O."/>
            <person name="Goltsov A.Y."/>
            <person name="Trofimov D.Y."/>
            <person name="Efimov B.A."/>
        </authorList>
    </citation>
    <scope>NUCLEOTIDE SEQUENCE [LARGE SCALE GENOMIC DNA]</scope>
    <source>
        <strain evidence="1 2">ASD393</strain>
    </source>
</reference>
<dbReference type="Gene3D" id="3.40.190.290">
    <property type="match status" value="1"/>
</dbReference>
<comment type="caution">
    <text evidence="1">The sequence shown here is derived from an EMBL/GenBank/DDBJ whole genome shotgun (WGS) entry which is preliminary data.</text>
</comment>
<evidence type="ECO:0000313" key="2">
    <source>
        <dbReference type="Proteomes" id="UP000430564"/>
    </source>
</evidence>
<accession>A0A6I1ELM4</accession>
<proteinExistence type="predicted"/>
<dbReference type="EMBL" id="WEHX01000113">
    <property type="protein sequence ID" value="KAB7653938.1"/>
    <property type="molecule type" value="Genomic_DNA"/>
</dbReference>
<evidence type="ECO:0008006" key="3">
    <source>
        <dbReference type="Google" id="ProtNLM"/>
    </source>
</evidence>
<organism evidence="1 2">
    <name type="scientific">Sutterella seckii</name>
    <dbReference type="NCBI Taxonomy" id="1944635"/>
    <lineage>
        <taxon>Bacteria</taxon>
        <taxon>Pseudomonadati</taxon>
        <taxon>Pseudomonadota</taxon>
        <taxon>Betaproteobacteria</taxon>
        <taxon>Burkholderiales</taxon>
        <taxon>Sutterellaceae</taxon>
        <taxon>Sutterella</taxon>
    </lineage>
</organism>
<dbReference type="Proteomes" id="UP000430564">
    <property type="component" value="Unassembled WGS sequence"/>
</dbReference>
<protein>
    <recommendedName>
        <fullName evidence="3">LysR substrate-binding domain-containing protein</fullName>
    </recommendedName>
</protein>